<dbReference type="InterPro" id="IPR017946">
    <property type="entry name" value="PLC-like_Pdiesterase_TIM-brl"/>
</dbReference>
<feature type="domain" description="GP-PDE" evidence="1">
    <location>
        <begin position="7"/>
        <end position="243"/>
    </location>
</feature>
<evidence type="ECO:0000313" key="2">
    <source>
        <dbReference type="EMBL" id="HIZ03980.1"/>
    </source>
</evidence>
<reference evidence="2" key="1">
    <citation type="journal article" date="2021" name="PeerJ">
        <title>Extensive microbial diversity within the chicken gut microbiome revealed by metagenomics and culture.</title>
        <authorList>
            <person name="Gilroy R."/>
            <person name="Ravi A."/>
            <person name="Getino M."/>
            <person name="Pursley I."/>
            <person name="Horton D.L."/>
            <person name="Alikhan N.F."/>
            <person name="Baker D."/>
            <person name="Gharbi K."/>
            <person name="Hall N."/>
            <person name="Watson M."/>
            <person name="Adriaenssens E.M."/>
            <person name="Foster-Nyarko E."/>
            <person name="Jarju S."/>
            <person name="Secka A."/>
            <person name="Antonio M."/>
            <person name="Oren A."/>
            <person name="Chaudhuri R.R."/>
            <person name="La Ragione R."/>
            <person name="Hildebrand F."/>
            <person name="Pallen M.J."/>
        </authorList>
    </citation>
    <scope>NUCLEOTIDE SEQUENCE</scope>
    <source>
        <strain evidence="2">CHK187-5294</strain>
    </source>
</reference>
<dbReference type="PANTHER" id="PTHR46211">
    <property type="entry name" value="GLYCEROPHOSPHORYL DIESTER PHOSPHODIESTERASE"/>
    <property type="match status" value="1"/>
</dbReference>
<dbReference type="Gene3D" id="3.20.20.190">
    <property type="entry name" value="Phosphatidylinositol (PI) phosphodiesterase"/>
    <property type="match status" value="1"/>
</dbReference>
<name>A0A9D2CZY4_9FIRM</name>
<dbReference type="SUPFAM" id="SSF51695">
    <property type="entry name" value="PLC-like phosphodiesterases"/>
    <property type="match status" value="1"/>
</dbReference>
<dbReference type="PROSITE" id="PS51704">
    <property type="entry name" value="GP_PDE"/>
    <property type="match status" value="1"/>
</dbReference>
<gene>
    <name evidence="2" type="ORF">H9727_06815</name>
</gene>
<comment type="caution">
    <text evidence="2">The sequence shown here is derived from an EMBL/GenBank/DDBJ whole genome shotgun (WGS) entry which is preliminary data.</text>
</comment>
<proteinExistence type="predicted"/>
<organism evidence="2 3">
    <name type="scientific">Candidatus Borkfalkia avistercoris</name>
    <dbReference type="NCBI Taxonomy" id="2838504"/>
    <lineage>
        <taxon>Bacteria</taxon>
        <taxon>Bacillati</taxon>
        <taxon>Bacillota</taxon>
        <taxon>Clostridia</taxon>
        <taxon>Christensenellales</taxon>
        <taxon>Christensenellaceae</taxon>
        <taxon>Candidatus Borkfalkia</taxon>
    </lineage>
</organism>
<dbReference type="GO" id="GO:0008081">
    <property type="term" value="F:phosphoric diester hydrolase activity"/>
    <property type="evidence" value="ECO:0007669"/>
    <property type="project" value="InterPro"/>
</dbReference>
<protein>
    <recommendedName>
        <fullName evidence="1">GP-PDE domain-containing protein</fullName>
    </recommendedName>
</protein>
<dbReference type="Pfam" id="PF03009">
    <property type="entry name" value="GDPD"/>
    <property type="match status" value="1"/>
</dbReference>
<evidence type="ECO:0000313" key="3">
    <source>
        <dbReference type="Proteomes" id="UP000824132"/>
    </source>
</evidence>
<dbReference type="EMBL" id="DXCL01000041">
    <property type="protein sequence ID" value="HIZ03980.1"/>
    <property type="molecule type" value="Genomic_DNA"/>
</dbReference>
<dbReference type="PANTHER" id="PTHR46211:SF1">
    <property type="entry name" value="GLYCEROPHOSPHODIESTER PHOSPHODIESTERASE, CYTOPLASMIC"/>
    <property type="match status" value="1"/>
</dbReference>
<dbReference type="GO" id="GO:0006629">
    <property type="term" value="P:lipid metabolic process"/>
    <property type="evidence" value="ECO:0007669"/>
    <property type="project" value="InterPro"/>
</dbReference>
<accession>A0A9D2CZY4</accession>
<evidence type="ECO:0000259" key="1">
    <source>
        <dbReference type="PROSITE" id="PS51704"/>
    </source>
</evidence>
<sequence length="243" mass="27839">MNNWLYGKFVAHRGLHTETISENTLLAFENAIAHGYNIELDVQQSKDGKLVVYHDLNLGRLTNCAQNVSETDYRSLMQDIRYRATGQSIPDFSSALAVCKGRAGLMIEVKKCAYEANVIDMEPQILQTLRAYEGEFVVKSFNPFTVLWFLEHAPEFTVGFLSEYDSLEDYLPESRAAVEKILFTGERRADFFDYCVGKIGSPLWNSVHGKMPCFAWVVRSQLQYEQCKKQVSNIIFEDFLPEM</sequence>
<dbReference type="Proteomes" id="UP000824132">
    <property type="component" value="Unassembled WGS sequence"/>
</dbReference>
<dbReference type="AlphaFoldDB" id="A0A9D2CZY4"/>
<dbReference type="InterPro" id="IPR030395">
    <property type="entry name" value="GP_PDE_dom"/>
</dbReference>
<reference evidence="2" key="2">
    <citation type="submission" date="2021-04" db="EMBL/GenBank/DDBJ databases">
        <authorList>
            <person name="Gilroy R."/>
        </authorList>
    </citation>
    <scope>NUCLEOTIDE SEQUENCE</scope>
    <source>
        <strain evidence="2">CHK187-5294</strain>
    </source>
</reference>